<keyword evidence="1" id="KW-0732">Signal</keyword>
<reference evidence="2" key="1">
    <citation type="journal article" date="2021" name="PeerJ">
        <title>Extensive microbial diversity within the chicken gut microbiome revealed by metagenomics and culture.</title>
        <authorList>
            <person name="Gilroy R."/>
            <person name="Ravi A."/>
            <person name="Getino M."/>
            <person name="Pursley I."/>
            <person name="Horton D.L."/>
            <person name="Alikhan N.F."/>
            <person name="Baker D."/>
            <person name="Gharbi K."/>
            <person name="Hall N."/>
            <person name="Watson M."/>
            <person name="Adriaenssens E.M."/>
            <person name="Foster-Nyarko E."/>
            <person name="Jarju S."/>
            <person name="Secka A."/>
            <person name="Antonio M."/>
            <person name="Oren A."/>
            <person name="Chaudhuri R.R."/>
            <person name="La Ragione R."/>
            <person name="Hildebrand F."/>
            <person name="Pallen M.J."/>
        </authorList>
    </citation>
    <scope>NUCLEOTIDE SEQUENCE</scope>
    <source>
        <strain evidence="2">ChiHecec3B27-8219</strain>
    </source>
</reference>
<dbReference type="EMBL" id="DXBE01000043">
    <property type="protein sequence ID" value="HIZ69361.1"/>
    <property type="molecule type" value="Genomic_DNA"/>
</dbReference>
<comment type="caution">
    <text evidence="2">The sequence shown here is derived from an EMBL/GenBank/DDBJ whole genome shotgun (WGS) entry which is preliminary data.</text>
</comment>
<protein>
    <recommendedName>
        <fullName evidence="4">Permuted papain-like amidase YaeF/Yiix C92 family enzyme</fullName>
    </recommendedName>
</protein>
<gene>
    <name evidence="2" type="ORF">H9966_05670</name>
</gene>
<dbReference type="Proteomes" id="UP000824055">
    <property type="component" value="Unassembled WGS sequence"/>
</dbReference>
<dbReference type="PROSITE" id="PS51257">
    <property type="entry name" value="PROKAR_LIPOPROTEIN"/>
    <property type="match status" value="1"/>
</dbReference>
<accession>A0A9D2FZ49</accession>
<dbReference type="Pfam" id="PF05708">
    <property type="entry name" value="Peptidase_C92"/>
    <property type="match status" value="1"/>
</dbReference>
<sequence>MTTRLTIVLFYLLQACLASCGASEERTHSIFPREARLRTGDVVMRRGLGFASHAVTFADRGGAYSHIGIVAWEDGEWMVVHAVPGEPDFPGDEDRVKMEPLDAYFRSDRAGEGCVLRCVDSLAAARAAREAVNVYRRGTLFDHDYDDADTTRMYCCELVEHAYRKAGLSLVGKGTHDISMPGLWLRHVVLPSDFLSASRLKRVIAF</sequence>
<evidence type="ECO:0008006" key="4">
    <source>
        <dbReference type="Google" id="ProtNLM"/>
    </source>
</evidence>
<name>A0A9D2FZ49_9BACT</name>
<dbReference type="InterPro" id="IPR024453">
    <property type="entry name" value="Peptidase_C92"/>
</dbReference>
<reference evidence="2" key="2">
    <citation type="submission" date="2021-04" db="EMBL/GenBank/DDBJ databases">
        <authorList>
            <person name="Gilroy R."/>
        </authorList>
    </citation>
    <scope>NUCLEOTIDE SEQUENCE</scope>
    <source>
        <strain evidence="2">ChiHecec3B27-8219</strain>
    </source>
</reference>
<feature type="signal peptide" evidence="1">
    <location>
        <begin position="1"/>
        <end position="20"/>
    </location>
</feature>
<dbReference type="Gene3D" id="3.90.1720.10">
    <property type="entry name" value="endopeptidase domain like (from Nostoc punctiforme)"/>
    <property type="match status" value="1"/>
</dbReference>
<feature type="chain" id="PRO_5039194346" description="Permuted papain-like amidase YaeF/Yiix C92 family enzyme" evidence="1">
    <location>
        <begin position="21"/>
        <end position="206"/>
    </location>
</feature>
<dbReference type="SUPFAM" id="SSF54001">
    <property type="entry name" value="Cysteine proteinases"/>
    <property type="match status" value="1"/>
</dbReference>
<evidence type="ECO:0000313" key="2">
    <source>
        <dbReference type="EMBL" id="HIZ69361.1"/>
    </source>
</evidence>
<organism evidence="2 3">
    <name type="scientific">Candidatus Prevotella avicola</name>
    <dbReference type="NCBI Taxonomy" id="2838738"/>
    <lineage>
        <taxon>Bacteria</taxon>
        <taxon>Pseudomonadati</taxon>
        <taxon>Bacteroidota</taxon>
        <taxon>Bacteroidia</taxon>
        <taxon>Bacteroidales</taxon>
        <taxon>Prevotellaceae</taxon>
        <taxon>Prevotella</taxon>
    </lineage>
</organism>
<evidence type="ECO:0000256" key="1">
    <source>
        <dbReference type="SAM" id="SignalP"/>
    </source>
</evidence>
<evidence type="ECO:0000313" key="3">
    <source>
        <dbReference type="Proteomes" id="UP000824055"/>
    </source>
</evidence>
<dbReference type="InterPro" id="IPR038765">
    <property type="entry name" value="Papain-like_cys_pep_sf"/>
</dbReference>
<dbReference type="AlphaFoldDB" id="A0A9D2FZ49"/>
<proteinExistence type="predicted"/>